<comment type="catalytic activity">
    <reaction evidence="11">
        <text>L-threonine + hydrogencarbonate + ATP = L-threonylcarbamoyladenylate + diphosphate + H2O</text>
        <dbReference type="Rhea" id="RHEA:36407"/>
        <dbReference type="ChEBI" id="CHEBI:15377"/>
        <dbReference type="ChEBI" id="CHEBI:17544"/>
        <dbReference type="ChEBI" id="CHEBI:30616"/>
        <dbReference type="ChEBI" id="CHEBI:33019"/>
        <dbReference type="ChEBI" id="CHEBI:57926"/>
        <dbReference type="ChEBI" id="CHEBI:73682"/>
        <dbReference type="EC" id="2.7.7.87"/>
    </reaction>
</comment>
<dbReference type="PANTHER" id="PTHR17490:SF16">
    <property type="entry name" value="THREONYLCARBAMOYL-AMP SYNTHASE"/>
    <property type="match status" value="1"/>
</dbReference>
<dbReference type="GO" id="GO:0003725">
    <property type="term" value="F:double-stranded RNA binding"/>
    <property type="evidence" value="ECO:0007669"/>
    <property type="project" value="InterPro"/>
</dbReference>
<dbReference type="GO" id="GO:0005737">
    <property type="term" value="C:cytoplasm"/>
    <property type="evidence" value="ECO:0007669"/>
    <property type="project" value="UniProtKB-SubCell"/>
</dbReference>
<name>A0AAE3M1F3_9BACT</name>
<evidence type="ECO:0000256" key="4">
    <source>
        <dbReference type="ARBA" id="ARBA00022490"/>
    </source>
</evidence>
<accession>A0AAE3M1F3</accession>
<dbReference type="EMBL" id="JAPDPJ010000001">
    <property type="protein sequence ID" value="MCW3785082.1"/>
    <property type="molecule type" value="Genomic_DNA"/>
</dbReference>
<keyword evidence="4" id="KW-0963">Cytoplasm</keyword>
<gene>
    <name evidence="13" type="ORF">OM075_01320</name>
</gene>
<dbReference type="InterPro" id="IPR006070">
    <property type="entry name" value="Sua5-like_dom"/>
</dbReference>
<evidence type="ECO:0000256" key="8">
    <source>
        <dbReference type="ARBA" id="ARBA00022741"/>
    </source>
</evidence>
<proteinExistence type="inferred from homology"/>
<evidence type="ECO:0000256" key="3">
    <source>
        <dbReference type="ARBA" id="ARBA00012584"/>
    </source>
</evidence>
<dbReference type="InterPro" id="IPR017945">
    <property type="entry name" value="DHBP_synth_RibB-like_a/b_dom"/>
</dbReference>
<dbReference type="NCBIfam" id="TIGR00057">
    <property type="entry name" value="L-threonylcarbamoyladenylate synthase"/>
    <property type="match status" value="1"/>
</dbReference>
<evidence type="ECO:0000256" key="5">
    <source>
        <dbReference type="ARBA" id="ARBA00022679"/>
    </source>
</evidence>
<comment type="similarity">
    <text evidence="2">Belongs to the SUA5 family.</text>
</comment>
<keyword evidence="5 13" id="KW-0808">Transferase</keyword>
<dbReference type="PANTHER" id="PTHR17490">
    <property type="entry name" value="SUA5"/>
    <property type="match status" value="1"/>
</dbReference>
<feature type="domain" description="YrdC-like" evidence="12">
    <location>
        <begin position="2"/>
        <end position="187"/>
    </location>
</feature>
<keyword evidence="8" id="KW-0547">Nucleotide-binding</keyword>
<dbReference type="Pfam" id="PF01300">
    <property type="entry name" value="Sua5_yciO_yrdC"/>
    <property type="match status" value="1"/>
</dbReference>
<evidence type="ECO:0000313" key="13">
    <source>
        <dbReference type="EMBL" id="MCW3785082.1"/>
    </source>
</evidence>
<dbReference type="Gene3D" id="3.90.870.10">
    <property type="entry name" value="DHBP synthase"/>
    <property type="match status" value="1"/>
</dbReference>
<dbReference type="EC" id="2.7.7.87" evidence="3"/>
<keyword evidence="14" id="KW-1185">Reference proteome</keyword>
<comment type="caution">
    <text evidence="13">The sequence shown here is derived from an EMBL/GenBank/DDBJ whole genome shotgun (WGS) entry which is preliminary data.</text>
</comment>
<dbReference type="RefSeq" id="WP_301188653.1">
    <property type="nucleotide sequence ID" value="NZ_JAPDPJ010000001.1"/>
</dbReference>
<evidence type="ECO:0000259" key="12">
    <source>
        <dbReference type="PROSITE" id="PS51163"/>
    </source>
</evidence>
<dbReference type="GO" id="GO:0008033">
    <property type="term" value="P:tRNA processing"/>
    <property type="evidence" value="ECO:0007669"/>
    <property type="project" value="UniProtKB-KW"/>
</dbReference>
<reference evidence="13" key="1">
    <citation type="submission" date="2022-10" db="EMBL/GenBank/DDBJ databases">
        <authorList>
            <person name="Yu W.X."/>
        </authorList>
    </citation>
    <scope>NUCLEOTIDE SEQUENCE</scope>
    <source>
        <strain evidence="13">AAT</strain>
    </source>
</reference>
<evidence type="ECO:0000256" key="11">
    <source>
        <dbReference type="ARBA" id="ARBA00048366"/>
    </source>
</evidence>
<sequence length="187" mass="20839">MNEDIAKALEVLHNGGLILYPTDTIWGIGCDATNPEAVSRIYKLKQREDSKSMLVLLDNEAKLNSYMNQVPDMTWDLIEFTTKPLTIIYPDAKNLAPNLLAEDKTIGIRITKEEFSSKLCQRFKKPIVSTSANISGQPSPSCFDDISDEVKNGVDYIVNYRQEETANPAPSSIMKLGLGGEINIIRE</sequence>
<dbReference type="GO" id="GO:0005524">
    <property type="term" value="F:ATP binding"/>
    <property type="evidence" value="ECO:0007669"/>
    <property type="project" value="UniProtKB-KW"/>
</dbReference>
<evidence type="ECO:0000313" key="14">
    <source>
        <dbReference type="Proteomes" id="UP001209229"/>
    </source>
</evidence>
<evidence type="ECO:0000256" key="10">
    <source>
        <dbReference type="ARBA" id="ARBA00029774"/>
    </source>
</evidence>
<dbReference type="GO" id="GO:0000049">
    <property type="term" value="F:tRNA binding"/>
    <property type="evidence" value="ECO:0007669"/>
    <property type="project" value="TreeGrafter"/>
</dbReference>
<evidence type="ECO:0000256" key="1">
    <source>
        <dbReference type="ARBA" id="ARBA00004496"/>
    </source>
</evidence>
<protein>
    <recommendedName>
        <fullName evidence="10">L-threonylcarbamoyladenylate synthase</fullName>
        <ecNumber evidence="3">2.7.7.87</ecNumber>
    </recommendedName>
    <alternativeName>
        <fullName evidence="10">L-threonylcarbamoyladenylate synthase</fullName>
    </alternativeName>
</protein>
<evidence type="ECO:0000256" key="7">
    <source>
        <dbReference type="ARBA" id="ARBA00022695"/>
    </source>
</evidence>
<keyword evidence="9" id="KW-0067">ATP-binding</keyword>
<evidence type="ECO:0000256" key="9">
    <source>
        <dbReference type="ARBA" id="ARBA00022840"/>
    </source>
</evidence>
<comment type="subcellular location">
    <subcellularLocation>
        <location evidence="1">Cytoplasm</location>
    </subcellularLocation>
</comment>
<organism evidence="13 14">
    <name type="scientific">Plebeiibacterium sediminum</name>
    <dbReference type="NCBI Taxonomy" id="2992112"/>
    <lineage>
        <taxon>Bacteria</taxon>
        <taxon>Pseudomonadati</taxon>
        <taxon>Bacteroidota</taxon>
        <taxon>Bacteroidia</taxon>
        <taxon>Marinilabiliales</taxon>
        <taxon>Marinilabiliaceae</taxon>
        <taxon>Plebeiibacterium</taxon>
    </lineage>
</organism>
<dbReference type="InterPro" id="IPR050156">
    <property type="entry name" value="TC-AMP_synthase_SUA5"/>
</dbReference>
<keyword evidence="6" id="KW-0819">tRNA processing</keyword>
<dbReference type="SUPFAM" id="SSF55821">
    <property type="entry name" value="YrdC/RibB"/>
    <property type="match status" value="1"/>
</dbReference>
<evidence type="ECO:0000256" key="6">
    <source>
        <dbReference type="ARBA" id="ARBA00022694"/>
    </source>
</evidence>
<dbReference type="PROSITE" id="PS51163">
    <property type="entry name" value="YRDC"/>
    <property type="match status" value="1"/>
</dbReference>
<evidence type="ECO:0000256" key="2">
    <source>
        <dbReference type="ARBA" id="ARBA00007663"/>
    </source>
</evidence>
<dbReference type="GO" id="GO:0006450">
    <property type="term" value="P:regulation of translational fidelity"/>
    <property type="evidence" value="ECO:0007669"/>
    <property type="project" value="TreeGrafter"/>
</dbReference>
<dbReference type="GO" id="GO:0061710">
    <property type="term" value="F:L-threonylcarbamoyladenylate synthase"/>
    <property type="evidence" value="ECO:0007669"/>
    <property type="project" value="UniProtKB-EC"/>
</dbReference>
<keyword evidence="7 13" id="KW-0548">Nucleotidyltransferase</keyword>
<dbReference type="AlphaFoldDB" id="A0AAE3M1F3"/>
<dbReference type="Proteomes" id="UP001209229">
    <property type="component" value="Unassembled WGS sequence"/>
</dbReference>